<keyword evidence="2" id="KW-1185">Reference proteome</keyword>
<dbReference type="Gramene" id="TuG1812G0400002097.01.T04">
    <property type="protein sequence ID" value="TuG1812G0400002097.01.T04.cds382946"/>
    <property type="gene ID" value="TuG1812G0400002097.01"/>
</dbReference>
<dbReference type="Proteomes" id="UP000015106">
    <property type="component" value="Chromosome 4"/>
</dbReference>
<proteinExistence type="predicted"/>
<sequence>MSVTLLAELKVIVGTPLGLLLDFHGDTRLFQGQLELLLVVMLADELLLPQLCGCPPVRYIVSTFPSCTDFLCMMLPWIRI</sequence>
<dbReference type="EnsemblPlants" id="TuG1812G0400002097.01.T04">
    <property type="protein sequence ID" value="TuG1812G0400002097.01.T04.cds382946"/>
    <property type="gene ID" value="TuG1812G0400002097.01"/>
</dbReference>
<reference evidence="2" key="1">
    <citation type="journal article" date="2013" name="Nature">
        <title>Draft genome of the wheat A-genome progenitor Triticum urartu.</title>
        <authorList>
            <person name="Ling H.Q."/>
            <person name="Zhao S."/>
            <person name="Liu D."/>
            <person name="Wang J."/>
            <person name="Sun H."/>
            <person name="Zhang C."/>
            <person name="Fan H."/>
            <person name="Li D."/>
            <person name="Dong L."/>
            <person name="Tao Y."/>
            <person name="Gao C."/>
            <person name="Wu H."/>
            <person name="Li Y."/>
            <person name="Cui Y."/>
            <person name="Guo X."/>
            <person name="Zheng S."/>
            <person name="Wang B."/>
            <person name="Yu K."/>
            <person name="Liang Q."/>
            <person name="Yang W."/>
            <person name="Lou X."/>
            <person name="Chen J."/>
            <person name="Feng M."/>
            <person name="Jian J."/>
            <person name="Zhang X."/>
            <person name="Luo G."/>
            <person name="Jiang Y."/>
            <person name="Liu J."/>
            <person name="Wang Z."/>
            <person name="Sha Y."/>
            <person name="Zhang B."/>
            <person name="Wu H."/>
            <person name="Tang D."/>
            <person name="Shen Q."/>
            <person name="Xue P."/>
            <person name="Zou S."/>
            <person name="Wang X."/>
            <person name="Liu X."/>
            <person name="Wang F."/>
            <person name="Yang Y."/>
            <person name="An X."/>
            <person name="Dong Z."/>
            <person name="Zhang K."/>
            <person name="Zhang X."/>
            <person name="Luo M.C."/>
            <person name="Dvorak J."/>
            <person name="Tong Y."/>
            <person name="Wang J."/>
            <person name="Yang H."/>
            <person name="Li Z."/>
            <person name="Wang D."/>
            <person name="Zhang A."/>
            <person name="Wang J."/>
        </authorList>
    </citation>
    <scope>NUCLEOTIDE SEQUENCE</scope>
    <source>
        <strain evidence="2">cv. G1812</strain>
    </source>
</reference>
<name>A0A8R7Q6P7_TRIUA</name>
<organism evidence="1 2">
    <name type="scientific">Triticum urartu</name>
    <name type="common">Red wild einkorn</name>
    <name type="synonym">Crithodium urartu</name>
    <dbReference type="NCBI Taxonomy" id="4572"/>
    <lineage>
        <taxon>Eukaryota</taxon>
        <taxon>Viridiplantae</taxon>
        <taxon>Streptophyta</taxon>
        <taxon>Embryophyta</taxon>
        <taxon>Tracheophyta</taxon>
        <taxon>Spermatophyta</taxon>
        <taxon>Magnoliopsida</taxon>
        <taxon>Liliopsida</taxon>
        <taxon>Poales</taxon>
        <taxon>Poaceae</taxon>
        <taxon>BOP clade</taxon>
        <taxon>Pooideae</taxon>
        <taxon>Triticodae</taxon>
        <taxon>Triticeae</taxon>
        <taxon>Triticinae</taxon>
        <taxon>Triticum</taxon>
    </lineage>
</organism>
<dbReference type="Gramene" id="TuG1812G0400002097.01.T03">
    <property type="protein sequence ID" value="TuG1812G0400002097.01.T03.cds382944"/>
    <property type="gene ID" value="TuG1812G0400002097.01"/>
</dbReference>
<dbReference type="AlphaFoldDB" id="A0A8R7Q6P7"/>
<protein>
    <submittedName>
        <fullName evidence="1">Uncharacterized protein</fullName>
    </submittedName>
</protein>
<reference evidence="1" key="2">
    <citation type="submission" date="2018-03" db="EMBL/GenBank/DDBJ databases">
        <title>The Triticum urartu genome reveals the dynamic nature of wheat genome evolution.</title>
        <authorList>
            <person name="Ling H."/>
            <person name="Ma B."/>
            <person name="Shi X."/>
            <person name="Liu H."/>
            <person name="Dong L."/>
            <person name="Sun H."/>
            <person name="Cao Y."/>
            <person name="Gao Q."/>
            <person name="Zheng S."/>
            <person name="Li Y."/>
            <person name="Yu Y."/>
            <person name="Du H."/>
            <person name="Qi M."/>
            <person name="Li Y."/>
            <person name="Yu H."/>
            <person name="Cui Y."/>
            <person name="Wang N."/>
            <person name="Chen C."/>
            <person name="Wu H."/>
            <person name="Zhao Y."/>
            <person name="Zhang J."/>
            <person name="Li Y."/>
            <person name="Zhou W."/>
            <person name="Zhang B."/>
            <person name="Hu W."/>
            <person name="Eijk M."/>
            <person name="Tang J."/>
            <person name="Witsenboer H."/>
            <person name="Zhao S."/>
            <person name="Li Z."/>
            <person name="Zhang A."/>
            <person name="Wang D."/>
            <person name="Liang C."/>
        </authorList>
    </citation>
    <scope>NUCLEOTIDE SEQUENCE [LARGE SCALE GENOMIC DNA]</scope>
    <source>
        <strain evidence="1">cv. G1812</strain>
    </source>
</reference>
<reference evidence="1" key="3">
    <citation type="submission" date="2022-06" db="UniProtKB">
        <authorList>
            <consortium name="EnsemblPlants"/>
        </authorList>
    </citation>
    <scope>IDENTIFICATION</scope>
</reference>
<evidence type="ECO:0000313" key="2">
    <source>
        <dbReference type="Proteomes" id="UP000015106"/>
    </source>
</evidence>
<dbReference type="EnsemblPlants" id="TuG1812G0400002097.01.T03">
    <property type="protein sequence ID" value="TuG1812G0400002097.01.T03.cds382944"/>
    <property type="gene ID" value="TuG1812G0400002097.01"/>
</dbReference>
<accession>A0A8R7Q6P7</accession>
<evidence type="ECO:0000313" key="1">
    <source>
        <dbReference type="EnsemblPlants" id="TuG1812G0400002097.01.T03.cds382944"/>
    </source>
</evidence>